<proteinExistence type="predicted"/>
<dbReference type="PROSITE" id="PS50943">
    <property type="entry name" value="HTH_CROC1"/>
    <property type="match status" value="1"/>
</dbReference>
<dbReference type="SMART" id="SM00530">
    <property type="entry name" value="HTH_XRE"/>
    <property type="match status" value="1"/>
</dbReference>
<dbReference type="Pfam" id="PF13560">
    <property type="entry name" value="HTH_31"/>
    <property type="match status" value="1"/>
</dbReference>
<dbReference type="PANTHER" id="PTHR46797:SF1">
    <property type="entry name" value="METHYLPHOSPHONATE SYNTHASE"/>
    <property type="match status" value="1"/>
</dbReference>
<organism evidence="3 4">
    <name type="scientific">Saccharothrix lopnurensis</name>
    <dbReference type="NCBI Taxonomy" id="1670621"/>
    <lineage>
        <taxon>Bacteria</taxon>
        <taxon>Bacillati</taxon>
        <taxon>Actinomycetota</taxon>
        <taxon>Actinomycetes</taxon>
        <taxon>Pseudonocardiales</taxon>
        <taxon>Pseudonocardiaceae</taxon>
        <taxon>Saccharothrix</taxon>
    </lineage>
</organism>
<name>A0ABW1PB79_9PSEU</name>
<dbReference type="InterPro" id="IPR050807">
    <property type="entry name" value="TransReg_Diox_bact_type"/>
</dbReference>
<reference evidence="4" key="1">
    <citation type="journal article" date="2019" name="Int. J. Syst. Evol. Microbiol.">
        <title>The Global Catalogue of Microorganisms (GCM) 10K type strain sequencing project: providing services to taxonomists for standard genome sequencing and annotation.</title>
        <authorList>
            <consortium name="The Broad Institute Genomics Platform"/>
            <consortium name="The Broad Institute Genome Sequencing Center for Infectious Disease"/>
            <person name="Wu L."/>
            <person name="Ma J."/>
        </authorList>
    </citation>
    <scope>NUCLEOTIDE SEQUENCE [LARGE SCALE GENOMIC DNA]</scope>
    <source>
        <strain evidence="4">CGMCC 4.7246</strain>
    </source>
</reference>
<evidence type="ECO:0000259" key="2">
    <source>
        <dbReference type="PROSITE" id="PS50943"/>
    </source>
</evidence>
<keyword evidence="1" id="KW-0238">DNA-binding</keyword>
<dbReference type="Proteomes" id="UP001596220">
    <property type="component" value="Unassembled WGS sequence"/>
</dbReference>
<accession>A0ABW1PB79</accession>
<keyword evidence="4" id="KW-1185">Reference proteome</keyword>
<evidence type="ECO:0000256" key="1">
    <source>
        <dbReference type="ARBA" id="ARBA00023125"/>
    </source>
</evidence>
<dbReference type="InterPro" id="IPR010982">
    <property type="entry name" value="Lambda_DNA-bd_dom_sf"/>
</dbReference>
<dbReference type="RefSeq" id="WP_380639136.1">
    <property type="nucleotide sequence ID" value="NZ_JBHSQO010000032.1"/>
</dbReference>
<dbReference type="SUPFAM" id="SSF47413">
    <property type="entry name" value="lambda repressor-like DNA-binding domains"/>
    <property type="match status" value="1"/>
</dbReference>
<dbReference type="CDD" id="cd00093">
    <property type="entry name" value="HTH_XRE"/>
    <property type="match status" value="1"/>
</dbReference>
<protein>
    <submittedName>
        <fullName evidence="3">Helix-turn-helix domain-containing protein</fullName>
    </submittedName>
</protein>
<dbReference type="InterPro" id="IPR001387">
    <property type="entry name" value="Cro/C1-type_HTH"/>
</dbReference>
<feature type="domain" description="HTH cro/C1-type" evidence="2">
    <location>
        <begin position="13"/>
        <end position="68"/>
    </location>
</feature>
<dbReference type="PANTHER" id="PTHR46797">
    <property type="entry name" value="HTH-TYPE TRANSCRIPTIONAL REGULATOR"/>
    <property type="match status" value="1"/>
</dbReference>
<evidence type="ECO:0000313" key="4">
    <source>
        <dbReference type="Proteomes" id="UP001596220"/>
    </source>
</evidence>
<dbReference type="Gene3D" id="1.10.260.40">
    <property type="entry name" value="lambda repressor-like DNA-binding domains"/>
    <property type="match status" value="1"/>
</dbReference>
<sequence>MYEDDSGGIGRRVREIRNRRGLTLTEAAELAGMTPAYLSMIERGLRPVTKRSVLENLARALRVSPVELTGKPYALSGAPSTEARTGMPAVEDVLTGWQIGEVPGGLSRPWDEIRADVKRLNLVLRPKAEYAEQASLLPALIRDLLAASATADHREDALVGLMSAYKAAAYLAHDLGIAGLPVLAAERMRRVAEELEDPVWLSYAAYQRAQLLSGANRARQYELAVQVADAVDTRAEIRGLAHLTASLASAALGNNESAQEHLAEAARFADVLDEDVSPWMQTNFGRTNVGIWKVSIGLELDQGGRVTEIARGVNPAGVSASRQATFWIDYGRSLLGERGTQGRGVEALLVAERLAPQKVRTDVFAREAVSNLLVKARRDAGGRELRGLAHRMRVAPIG</sequence>
<evidence type="ECO:0000313" key="3">
    <source>
        <dbReference type="EMBL" id="MFC6092678.1"/>
    </source>
</evidence>
<dbReference type="EMBL" id="JBHSQO010000032">
    <property type="protein sequence ID" value="MFC6092678.1"/>
    <property type="molecule type" value="Genomic_DNA"/>
</dbReference>
<comment type="caution">
    <text evidence="3">The sequence shown here is derived from an EMBL/GenBank/DDBJ whole genome shotgun (WGS) entry which is preliminary data.</text>
</comment>
<gene>
    <name evidence="3" type="ORF">ACFP3R_25680</name>
</gene>